<gene>
    <name evidence="5 6" type="primary">flgI</name>
    <name evidence="6" type="ORF">DTL3_0383</name>
</gene>
<reference evidence="7" key="1">
    <citation type="submission" date="2014-11" db="EMBL/GenBank/DDBJ databases">
        <authorList>
            <person name="Wibberg D."/>
        </authorList>
    </citation>
    <scope>NUCLEOTIDE SEQUENCE [LARGE SCALE GENOMIC DNA]</scope>
    <source>
        <strain evidence="7">L3</strain>
    </source>
</reference>
<dbReference type="Proteomes" id="UP000032809">
    <property type="component" value="Chromosome I"/>
</dbReference>
<dbReference type="PRINTS" id="PR01010">
    <property type="entry name" value="FLGPRINGFLGI"/>
</dbReference>
<evidence type="ECO:0000256" key="4">
    <source>
        <dbReference type="ARBA" id="ARBA00023143"/>
    </source>
</evidence>
<comment type="similarity">
    <text evidence="5">Belongs to the FlgI family.</text>
</comment>
<dbReference type="OrthoDB" id="9786431at2"/>
<proteinExistence type="inferred from homology"/>
<dbReference type="GO" id="GO:0005198">
    <property type="term" value="F:structural molecule activity"/>
    <property type="evidence" value="ECO:0007669"/>
    <property type="project" value="InterPro"/>
</dbReference>
<dbReference type="GO" id="GO:0030288">
    <property type="term" value="C:outer membrane-bounded periplasmic space"/>
    <property type="evidence" value="ECO:0007669"/>
    <property type="project" value="InterPro"/>
</dbReference>
<dbReference type="AlphaFoldDB" id="A0A0C7NIB9"/>
<dbReference type="PANTHER" id="PTHR30381">
    <property type="entry name" value="FLAGELLAR P-RING PERIPLASMIC PROTEIN FLGI"/>
    <property type="match status" value="1"/>
</dbReference>
<dbReference type="Pfam" id="PF02119">
    <property type="entry name" value="FlgI"/>
    <property type="match status" value="1"/>
</dbReference>
<dbReference type="EMBL" id="LN824141">
    <property type="protein sequence ID" value="CEP77711.1"/>
    <property type="molecule type" value="Genomic_DNA"/>
</dbReference>
<dbReference type="HOGENOM" id="CLU_045235_1_0_0"/>
<evidence type="ECO:0000313" key="6">
    <source>
        <dbReference type="EMBL" id="CEP77711.1"/>
    </source>
</evidence>
<keyword evidence="3" id="KW-0732">Signal</keyword>
<comment type="function">
    <text evidence="1 5">Assembles around the rod to form the L-ring and probably protects the motor/basal body from shearing forces during rotation.</text>
</comment>
<accession>A0A0C7NIB9</accession>
<keyword evidence="4 5" id="KW-0975">Bacterial flagellum</keyword>
<dbReference type="PATRIC" id="fig|1006576.9.peg.379"/>
<comment type="subcellular location">
    <subcellularLocation>
        <location evidence="2 5">Bacterial flagellum basal body</location>
    </subcellularLocation>
</comment>
<dbReference type="HAMAP" id="MF_00416">
    <property type="entry name" value="FlgI"/>
    <property type="match status" value="1"/>
</dbReference>
<name>A0A0C7NIB9_DEFTU</name>
<evidence type="ECO:0000256" key="1">
    <source>
        <dbReference type="ARBA" id="ARBA00002591"/>
    </source>
</evidence>
<keyword evidence="6" id="KW-0282">Flagellum</keyword>
<keyword evidence="7" id="KW-1185">Reference proteome</keyword>
<protein>
    <recommendedName>
        <fullName evidence="5">Flagellar P-ring protein</fullName>
    </recommendedName>
    <alternativeName>
        <fullName evidence="5">Basal body P-ring protein</fullName>
    </alternativeName>
</protein>
<keyword evidence="6" id="KW-0969">Cilium</keyword>
<evidence type="ECO:0000256" key="2">
    <source>
        <dbReference type="ARBA" id="ARBA00004117"/>
    </source>
</evidence>
<evidence type="ECO:0000256" key="3">
    <source>
        <dbReference type="ARBA" id="ARBA00022729"/>
    </source>
</evidence>
<dbReference type="NCBIfam" id="NF003676">
    <property type="entry name" value="PRK05303.1"/>
    <property type="match status" value="1"/>
</dbReference>
<sequence length="328" mass="35312">MKTRLSYFLILLIIIPSISFSAVRIKDISNFRGARDNQLFGIGLVTGLSGTGDSGNVTSEMISNMLVNFNIYLDSQVKTKNSAVVMVFADIPPFYKEGMRLDVTVAAIGDSQSLENGVLVQTPLYGADNRVYAVAQGNVLTGGTNVRTTSNLQNRYKVVGYIPEGAIIEKEIPASIVKDNTVTIHLKQPDVTTASRVSSAINSTFSYKIAQATDPSSIRIAVPDFFEDDIISFLALIEEIEVVPDAKAKIVINEKTGTIVLGGNVEIADFTESYGNFNISIENNKINGKPATVSTLITALKSAGATPQDIIAIIQTASPYIYGELVVM</sequence>
<dbReference type="GO" id="GO:0009428">
    <property type="term" value="C:bacterial-type flagellum basal body, distal rod, P ring"/>
    <property type="evidence" value="ECO:0007669"/>
    <property type="project" value="InterPro"/>
</dbReference>
<dbReference type="STRING" id="1006576.DTL3_0383"/>
<comment type="subunit">
    <text evidence="5">The basal body constitutes a major portion of the flagellar organelle and consists of four rings (L,P,S, and M) mounted on a central rod.</text>
</comment>
<keyword evidence="6" id="KW-0966">Cell projection</keyword>
<dbReference type="RefSeq" id="WP_045087289.1">
    <property type="nucleotide sequence ID" value="NZ_LN824141.1"/>
</dbReference>
<organism evidence="6 7">
    <name type="scientific">Defluviitoga tunisiensis</name>
    <dbReference type="NCBI Taxonomy" id="1006576"/>
    <lineage>
        <taxon>Bacteria</taxon>
        <taxon>Thermotogati</taxon>
        <taxon>Thermotogota</taxon>
        <taxon>Thermotogae</taxon>
        <taxon>Petrotogales</taxon>
        <taxon>Petrotogaceae</taxon>
        <taxon>Defluviitoga</taxon>
    </lineage>
</organism>
<dbReference type="InterPro" id="IPR001782">
    <property type="entry name" value="Flag_FlgI"/>
</dbReference>
<dbReference type="GO" id="GO:0071973">
    <property type="term" value="P:bacterial-type flagellum-dependent cell motility"/>
    <property type="evidence" value="ECO:0007669"/>
    <property type="project" value="InterPro"/>
</dbReference>
<dbReference type="KEGG" id="dtn:DTL3_0383"/>
<evidence type="ECO:0000256" key="5">
    <source>
        <dbReference type="HAMAP-Rule" id="MF_00416"/>
    </source>
</evidence>
<dbReference type="PANTHER" id="PTHR30381:SF0">
    <property type="entry name" value="FLAGELLAR P-RING PROTEIN"/>
    <property type="match status" value="1"/>
</dbReference>
<evidence type="ECO:0000313" key="7">
    <source>
        <dbReference type="Proteomes" id="UP000032809"/>
    </source>
</evidence>